<dbReference type="GO" id="GO:0008108">
    <property type="term" value="F:UDP-glucose:hexose-1-phosphate uridylyltransferase activity"/>
    <property type="evidence" value="ECO:0007669"/>
    <property type="project" value="InterPro"/>
</dbReference>
<dbReference type="PANTHER" id="PTHR42763:SF2">
    <property type="entry name" value="ADP-GLUCOSE PHOSPHORYLASE"/>
    <property type="match status" value="1"/>
</dbReference>
<comment type="caution">
    <text evidence="7">The sequence shown here is derived from an EMBL/GenBank/DDBJ whole genome shotgun (WGS) entry which is preliminary data.</text>
</comment>
<evidence type="ECO:0000313" key="8">
    <source>
        <dbReference type="Proteomes" id="UP000247892"/>
    </source>
</evidence>
<keyword evidence="2 7" id="KW-0548">Nucleotidyltransferase</keyword>
<dbReference type="PIRSF" id="PIRSF000808">
    <property type="entry name" value="GalT"/>
    <property type="match status" value="1"/>
</dbReference>
<dbReference type="InterPro" id="IPR005849">
    <property type="entry name" value="GalP_Utransf_N"/>
</dbReference>
<dbReference type="GO" id="GO:0008270">
    <property type="term" value="F:zinc ion binding"/>
    <property type="evidence" value="ECO:0007669"/>
    <property type="project" value="InterPro"/>
</dbReference>
<dbReference type="AlphaFoldDB" id="A0A318LPN7"/>
<evidence type="ECO:0000256" key="1">
    <source>
        <dbReference type="ARBA" id="ARBA00022679"/>
    </source>
</evidence>
<dbReference type="PANTHER" id="PTHR42763">
    <property type="entry name" value="ADP-GLUCOSE PHOSPHORYLASE"/>
    <property type="match status" value="1"/>
</dbReference>
<dbReference type="Pfam" id="PF01087">
    <property type="entry name" value="GalP_UDP_transf"/>
    <property type="match status" value="1"/>
</dbReference>
<evidence type="ECO:0000256" key="4">
    <source>
        <dbReference type="PIRSR" id="PIRSR000808-1"/>
    </source>
</evidence>
<protein>
    <submittedName>
        <fullName evidence="7">Galactose-1-phosphate uridylyltransferase</fullName>
    </submittedName>
</protein>
<keyword evidence="8" id="KW-1185">Reference proteome</keyword>
<dbReference type="EMBL" id="MASU01000005">
    <property type="protein sequence ID" value="PXY36516.1"/>
    <property type="molecule type" value="Genomic_DNA"/>
</dbReference>
<evidence type="ECO:0000256" key="3">
    <source>
        <dbReference type="ARBA" id="ARBA00023277"/>
    </source>
</evidence>
<proteinExistence type="predicted"/>
<evidence type="ECO:0000256" key="2">
    <source>
        <dbReference type="ARBA" id="ARBA00022695"/>
    </source>
</evidence>
<organism evidence="7 8">
    <name type="scientific">Prauserella flavalba</name>
    <dbReference type="NCBI Taxonomy" id="1477506"/>
    <lineage>
        <taxon>Bacteria</taxon>
        <taxon>Bacillati</taxon>
        <taxon>Actinomycetota</taxon>
        <taxon>Actinomycetes</taxon>
        <taxon>Pseudonocardiales</taxon>
        <taxon>Pseudonocardiaceae</taxon>
        <taxon>Prauserella</taxon>
    </lineage>
</organism>
<accession>A0A318LPN7</accession>
<evidence type="ECO:0000259" key="6">
    <source>
        <dbReference type="Pfam" id="PF01087"/>
    </source>
</evidence>
<evidence type="ECO:0000256" key="5">
    <source>
        <dbReference type="SAM" id="MobiDB-lite"/>
    </source>
</evidence>
<name>A0A318LPN7_9PSEU</name>
<evidence type="ECO:0000313" key="7">
    <source>
        <dbReference type="EMBL" id="PXY36516.1"/>
    </source>
</evidence>
<dbReference type="InterPro" id="IPR053177">
    <property type="entry name" value="ADP-glucose_phosphorylase"/>
</dbReference>
<reference evidence="7 8" key="1">
    <citation type="submission" date="2016-07" db="EMBL/GenBank/DDBJ databases">
        <title>Draft genome sequence of Prauserella sp. YIM 121212, isolated from alkaline soil.</title>
        <authorList>
            <person name="Ruckert C."/>
            <person name="Albersmeier A."/>
            <person name="Jiang C.-L."/>
            <person name="Jiang Y."/>
            <person name="Kalinowski J."/>
            <person name="Schneider O."/>
            <person name="Winkler A."/>
            <person name="Zotchev S.B."/>
        </authorList>
    </citation>
    <scope>NUCLEOTIDE SEQUENCE [LARGE SCALE GENOMIC DNA]</scope>
    <source>
        <strain evidence="7 8">YIM 121212</strain>
    </source>
</reference>
<keyword evidence="1 7" id="KW-0808">Transferase</keyword>
<gene>
    <name evidence="7" type="ORF">BA062_14100</name>
</gene>
<feature type="region of interest" description="Disordered" evidence="5">
    <location>
        <begin position="18"/>
        <end position="39"/>
    </location>
</feature>
<feature type="active site" description="Tele-UMP-histidine intermediate" evidence="4">
    <location>
        <position position="132"/>
    </location>
</feature>
<dbReference type="Gene3D" id="3.30.428.10">
    <property type="entry name" value="HIT-like"/>
    <property type="match status" value="3"/>
</dbReference>
<dbReference type="Proteomes" id="UP000247892">
    <property type="component" value="Unassembled WGS sequence"/>
</dbReference>
<dbReference type="OrthoDB" id="9769064at2"/>
<dbReference type="InterPro" id="IPR001937">
    <property type="entry name" value="GalP_UDPtransf1"/>
</dbReference>
<sequence length="307" mass="32558">MTAEFRQDPLTGALAALAPGRAGRPHGTPGAACPFCPGPGEDTPPETWRLAAADGTWRVRAVRNRYPIADGHEVVIESPRHDWDLATATTDEAADLLSAWQHRHRALRPGAAQVVVYRNHGAAAGASLSHPHSQLVTLPVLAPATRLAITRQRDHYVRHGTPLAIDVAAHALRSGTRVVHADQHTTTFIPFAPTSGFELRIVPASPRADFADVPGDELVHVAEALRAALAALREALADPAYNLVVDTAPVGREDAAHLCWSLGVVPRLSTPAGLELATGVPVVTTAPEEAAARLRALHRMRAPAARG</sequence>
<dbReference type="GO" id="GO:0006012">
    <property type="term" value="P:galactose metabolic process"/>
    <property type="evidence" value="ECO:0007669"/>
    <property type="project" value="InterPro"/>
</dbReference>
<dbReference type="SUPFAM" id="SSF54197">
    <property type="entry name" value="HIT-like"/>
    <property type="match status" value="2"/>
</dbReference>
<feature type="domain" description="Galactose-1-phosphate uridyl transferase N-terminal" evidence="6">
    <location>
        <begin position="73"/>
        <end position="137"/>
    </location>
</feature>
<dbReference type="RefSeq" id="WP_110336528.1">
    <property type="nucleotide sequence ID" value="NZ_MASU01000005.1"/>
</dbReference>
<dbReference type="InterPro" id="IPR036265">
    <property type="entry name" value="HIT-like_sf"/>
</dbReference>
<keyword evidence="3" id="KW-0119">Carbohydrate metabolism</keyword>